<sequence length="68" mass="8259">MSADEGEKLQWQVDYQVEYWRTTGKSVKFEYHHGGWWMLTYDNSYTSTRRQSEVLEMTKVLKERPSLH</sequence>
<dbReference type="EMBL" id="MT144309">
    <property type="protein sequence ID" value="QJA52056.1"/>
    <property type="molecule type" value="Genomic_DNA"/>
</dbReference>
<accession>A0A6H1ZVU8</accession>
<proteinExistence type="predicted"/>
<reference evidence="1" key="1">
    <citation type="submission" date="2020-03" db="EMBL/GenBank/DDBJ databases">
        <title>The deep terrestrial virosphere.</title>
        <authorList>
            <person name="Holmfeldt K."/>
            <person name="Nilsson E."/>
            <person name="Simone D."/>
            <person name="Lopez-Fernandez M."/>
            <person name="Wu X."/>
            <person name="de Brujin I."/>
            <person name="Lundin D."/>
            <person name="Andersson A."/>
            <person name="Bertilsson S."/>
            <person name="Dopson M."/>
        </authorList>
    </citation>
    <scope>NUCLEOTIDE SEQUENCE</scope>
    <source>
        <strain evidence="1">TM448A02450</strain>
    </source>
</reference>
<protein>
    <submittedName>
        <fullName evidence="1">Uncharacterized protein</fullName>
    </submittedName>
</protein>
<dbReference type="AlphaFoldDB" id="A0A6H1ZVU8"/>
<gene>
    <name evidence="1" type="ORF">TM448A02450_0005</name>
</gene>
<organism evidence="1">
    <name type="scientific">viral metagenome</name>
    <dbReference type="NCBI Taxonomy" id="1070528"/>
    <lineage>
        <taxon>unclassified sequences</taxon>
        <taxon>metagenomes</taxon>
        <taxon>organismal metagenomes</taxon>
    </lineage>
</organism>
<evidence type="ECO:0000313" key="1">
    <source>
        <dbReference type="EMBL" id="QJA52056.1"/>
    </source>
</evidence>
<name>A0A6H1ZVU8_9ZZZZ</name>